<feature type="non-terminal residue" evidence="1">
    <location>
        <position position="33"/>
    </location>
</feature>
<sequence length="33" mass="3900">DVIRKIRDSIRSLHADEIFRITNNFEIKVLACI</sequence>
<protein>
    <submittedName>
        <fullName evidence="1">Uncharacterized protein</fullName>
    </submittedName>
</protein>
<organism evidence="2">
    <name type="scientific">Harpegnathos saltator</name>
    <name type="common">Jerdon's jumping ant</name>
    <dbReference type="NCBI Taxonomy" id="610380"/>
    <lineage>
        <taxon>Eukaryota</taxon>
        <taxon>Metazoa</taxon>
        <taxon>Ecdysozoa</taxon>
        <taxon>Arthropoda</taxon>
        <taxon>Hexapoda</taxon>
        <taxon>Insecta</taxon>
        <taxon>Pterygota</taxon>
        <taxon>Neoptera</taxon>
        <taxon>Endopterygota</taxon>
        <taxon>Hymenoptera</taxon>
        <taxon>Apocrita</taxon>
        <taxon>Aculeata</taxon>
        <taxon>Formicoidea</taxon>
        <taxon>Formicidae</taxon>
        <taxon>Ponerinae</taxon>
        <taxon>Ponerini</taxon>
        <taxon>Harpegnathos</taxon>
    </lineage>
</organism>
<reference evidence="1 2" key="1">
    <citation type="journal article" date="2010" name="Science">
        <title>Genomic comparison of the ants Camponotus floridanus and Harpegnathos saltator.</title>
        <authorList>
            <person name="Bonasio R."/>
            <person name="Zhang G."/>
            <person name="Ye C."/>
            <person name="Mutti N.S."/>
            <person name="Fang X."/>
            <person name="Qin N."/>
            <person name="Donahue G."/>
            <person name="Yang P."/>
            <person name="Li Q."/>
            <person name="Li C."/>
            <person name="Zhang P."/>
            <person name="Huang Z."/>
            <person name="Berger S.L."/>
            <person name="Reinberg D."/>
            <person name="Wang J."/>
            <person name="Liebig J."/>
        </authorList>
    </citation>
    <scope>NUCLEOTIDE SEQUENCE [LARGE SCALE GENOMIC DNA]</scope>
    <source>
        <strain evidence="1 2">R22 G/1</strain>
    </source>
</reference>
<gene>
    <name evidence="1" type="ORF">EAI_14337</name>
</gene>
<proteinExistence type="predicted"/>
<name>E2BRL7_HARSA</name>
<dbReference type="EMBL" id="GL449965">
    <property type="protein sequence ID" value="EFN81709.1"/>
    <property type="molecule type" value="Genomic_DNA"/>
</dbReference>
<evidence type="ECO:0000313" key="2">
    <source>
        <dbReference type="Proteomes" id="UP000008237"/>
    </source>
</evidence>
<dbReference type="InParanoid" id="E2BRL7"/>
<keyword evidence="2" id="KW-1185">Reference proteome</keyword>
<dbReference type="Proteomes" id="UP000008237">
    <property type="component" value="Unassembled WGS sequence"/>
</dbReference>
<dbReference type="AlphaFoldDB" id="E2BRL7"/>
<accession>E2BRL7</accession>
<feature type="non-terminal residue" evidence="1">
    <location>
        <position position="1"/>
    </location>
</feature>
<evidence type="ECO:0000313" key="1">
    <source>
        <dbReference type="EMBL" id="EFN81709.1"/>
    </source>
</evidence>